<keyword evidence="3" id="KW-1185">Reference proteome</keyword>
<dbReference type="Proteomes" id="UP000006639">
    <property type="component" value="Chromosome"/>
</dbReference>
<proteinExistence type="predicted"/>
<protein>
    <submittedName>
        <fullName evidence="2">Uncharacterized protein</fullName>
    </submittedName>
</protein>
<feature type="region of interest" description="Disordered" evidence="1">
    <location>
        <begin position="58"/>
        <end position="87"/>
    </location>
</feature>
<accession>F7XTR4</accession>
<sequence>MNQQPTQEQKKGLLDNFAQFIDNFIENITGAFKKIMENLQQLVSGTAATINNIFQGKTAKANTQEQEKTNNKDQGPQEQQRSSKPELASLVSAVSQDLVVAINYSAKAPDKPEQGQAVLKQENKGTSR</sequence>
<feature type="compositionally biased region" description="Polar residues" evidence="1">
    <location>
        <begin position="72"/>
        <end position="82"/>
    </location>
</feature>
<evidence type="ECO:0000256" key="1">
    <source>
        <dbReference type="SAM" id="MobiDB-lite"/>
    </source>
</evidence>
<evidence type="ECO:0000313" key="3">
    <source>
        <dbReference type="Proteomes" id="UP000006639"/>
    </source>
</evidence>
<reference evidence="2 3" key="1">
    <citation type="journal article" date="2011" name="Mol. Biol. Evol.">
        <title>Phylogenomic evidence for the presence of a flagellum and cbb3 oxidase in the free-living mitochondrial ancestor.</title>
        <authorList>
            <person name="Sassera D."/>
            <person name="Lo N."/>
            <person name="Epis S."/>
            <person name="D'Auria G."/>
            <person name="Montagna M."/>
            <person name="Comandatore F."/>
            <person name="Horner D."/>
            <person name="Pereto J."/>
            <person name="Luciano A.M."/>
            <person name="Franciosi F."/>
            <person name="Ferri E."/>
            <person name="Crotti E."/>
            <person name="Bazzocchi C."/>
            <person name="Daffonchio D."/>
            <person name="Sacchi L."/>
            <person name="Moya A."/>
            <person name="Latorre A."/>
            <person name="Bandi C."/>
        </authorList>
    </citation>
    <scope>NUCLEOTIDE SEQUENCE [LARGE SCALE GENOMIC DNA]</scope>
    <source>
        <strain evidence="2 3">IricVA</strain>
    </source>
</reference>
<name>F7XTR4_MIDMI</name>
<feature type="region of interest" description="Disordered" evidence="1">
    <location>
        <begin position="106"/>
        <end position="128"/>
    </location>
</feature>
<dbReference type="EMBL" id="CP002130">
    <property type="protein sequence ID" value="AEI89273.1"/>
    <property type="molecule type" value="Genomic_DNA"/>
</dbReference>
<evidence type="ECO:0000313" key="2">
    <source>
        <dbReference type="EMBL" id="AEI89273.1"/>
    </source>
</evidence>
<dbReference type="AlphaFoldDB" id="F7XTR4"/>
<gene>
    <name evidence="2" type="ordered locus">midi_00993</name>
</gene>
<organism evidence="2 3">
    <name type="scientific">Midichloria mitochondrii (strain IricVA)</name>
    <dbReference type="NCBI Taxonomy" id="696127"/>
    <lineage>
        <taxon>Bacteria</taxon>
        <taxon>Pseudomonadati</taxon>
        <taxon>Pseudomonadota</taxon>
        <taxon>Alphaproteobacteria</taxon>
        <taxon>Rickettsiales</taxon>
        <taxon>Candidatus Midichloriaceae</taxon>
        <taxon>Candidatus Midichloria</taxon>
    </lineage>
</organism>
<dbReference type="KEGG" id="mmn:midi_00993"/>
<dbReference type="HOGENOM" id="CLU_1957079_0_0_5"/>